<dbReference type="EMBL" id="FOKG01000001">
    <property type="protein sequence ID" value="SFA81279.1"/>
    <property type="molecule type" value="Genomic_DNA"/>
</dbReference>
<proteinExistence type="inferred from homology"/>
<evidence type="ECO:0000259" key="3">
    <source>
        <dbReference type="Pfam" id="PF00892"/>
    </source>
</evidence>
<keyword evidence="5" id="KW-1185">Reference proteome</keyword>
<gene>
    <name evidence="4" type="ORF">SAMN05216266_101588</name>
</gene>
<dbReference type="AlphaFoldDB" id="A0A1I0VXZ0"/>
<organism evidence="4 5">
    <name type="scientific">Amycolatopsis marina</name>
    <dbReference type="NCBI Taxonomy" id="490629"/>
    <lineage>
        <taxon>Bacteria</taxon>
        <taxon>Bacillati</taxon>
        <taxon>Actinomycetota</taxon>
        <taxon>Actinomycetes</taxon>
        <taxon>Pseudonocardiales</taxon>
        <taxon>Pseudonocardiaceae</taxon>
        <taxon>Amycolatopsis</taxon>
    </lineage>
</organism>
<comment type="similarity">
    <text evidence="1">Belongs to the EamA transporter family.</text>
</comment>
<dbReference type="OrthoDB" id="9815120at2"/>
<dbReference type="RefSeq" id="WP_091668909.1">
    <property type="nucleotide sequence ID" value="NZ_FOKG01000001.1"/>
</dbReference>
<dbReference type="PANTHER" id="PTHR22911:SF37">
    <property type="entry name" value="THREONINE_HOMOSERINE EXPORTER RHTA"/>
    <property type="match status" value="1"/>
</dbReference>
<feature type="transmembrane region" description="Helical" evidence="2">
    <location>
        <begin position="203"/>
        <end position="221"/>
    </location>
</feature>
<feature type="transmembrane region" description="Helical" evidence="2">
    <location>
        <begin position="92"/>
        <end position="110"/>
    </location>
</feature>
<feature type="transmembrane region" description="Helical" evidence="2">
    <location>
        <begin position="69"/>
        <end position="86"/>
    </location>
</feature>
<dbReference type="GO" id="GO:0015565">
    <property type="term" value="F:threonine efflux transmembrane transporter activity"/>
    <property type="evidence" value="ECO:0007669"/>
    <property type="project" value="TreeGrafter"/>
</dbReference>
<dbReference type="Pfam" id="PF00892">
    <property type="entry name" value="EamA"/>
    <property type="match status" value="1"/>
</dbReference>
<keyword evidence="2" id="KW-0812">Transmembrane</keyword>
<dbReference type="SUPFAM" id="SSF103481">
    <property type="entry name" value="Multidrug resistance efflux transporter EmrE"/>
    <property type="match status" value="1"/>
</dbReference>
<name>A0A1I0VXZ0_9PSEU</name>
<dbReference type="PANTHER" id="PTHR22911">
    <property type="entry name" value="ACYL-MALONYL CONDENSING ENZYME-RELATED"/>
    <property type="match status" value="1"/>
</dbReference>
<dbReference type="GO" id="GO:0005886">
    <property type="term" value="C:plasma membrane"/>
    <property type="evidence" value="ECO:0007669"/>
    <property type="project" value="TreeGrafter"/>
</dbReference>
<dbReference type="Proteomes" id="UP000243799">
    <property type="component" value="Unassembled WGS sequence"/>
</dbReference>
<evidence type="ECO:0000256" key="1">
    <source>
        <dbReference type="ARBA" id="ARBA00007362"/>
    </source>
</evidence>
<feature type="transmembrane region" description="Helical" evidence="2">
    <location>
        <begin position="140"/>
        <end position="161"/>
    </location>
</feature>
<sequence>MTAIGSKLSAPAPVLVLGSVVSVQFGQAFGKQLFDQLSPSGVVSLRLGFAALVLLAIHRPGAPWSRERLLLACSFGTAIAGMNLIYPALRHLPLGVATTLQLLGPLVLALVSSRRPVDVGFAAIAAAGVWLFHAQDAAGLPVEGALLALGSGAAMAGYLLLSTHAGKHSADGSLLAIAVAWAAVLTIPFGVAENGATLLNPPVLAAGAGVAVLSAVLPYSLDLAALRRLPPRVVGVLESLEPAVAGLAGLLLLQEFLGPRQWIGVTCVVLAAGGTSWRATRPRGT</sequence>
<protein>
    <submittedName>
        <fullName evidence="4">Inner membrane transporter RhtA</fullName>
    </submittedName>
</protein>
<reference evidence="5" key="1">
    <citation type="submission" date="2016-10" db="EMBL/GenBank/DDBJ databases">
        <authorList>
            <person name="Varghese N."/>
            <person name="Submissions S."/>
        </authorList>
    </citation>
    <scope>NUCLEOTIDE SEQUENCE [LARGE SCALE GENOMIC DNA]</scope>
    <source>
        <strain evidence="5">CGMCC 4.3568</strain>
    </source>
</reference>
<feature type="transmembrane region" description="Helical" evidence="2">
    <location>
        <begin position="117"/>
        <end position="134"/>
    </location>
</feature>
<feature type="transmembrane region" description="Helical" evidence="2">
    <location>
        <begin position="173"/>
        <end position="191"/>
    </location>
</feature>
<keyword evidence="2" id="KW-1133">Transmembrane helix</keyword>
<evidence type="ECO:0000313" key="4">
    <source>
        <dbReference type="EMBL" id="SFA81279.1"/>
    </source>
</evidence>
<feature type="transmembrane region" description="Helical" evidence="2">
    <location>
        <begin position="40"/>
        <end position="57"/>
    </location>
</feature>
<feature type="domain" description="EamA" evidence="3">
    <location>
        <begin position="144"/>
        <end position="273"/>
    </location>
</feature>
<keyword evidence="2" id="KW-0472">Membrane</keyword>
<accession>A0A1I0VXZ0</accession>
<evidence type="ECO:0000256" key="2">
    <source>
        <dbReference type="SAM" id="Phobius"/>
    </source>
</evidence>
<dbReference type="InterPro" id="IPR037185">
    <property type="entry name" value="EmrE-like"/>
</dbReference>
<evidence type="ECO:0000313" key="5">
    <source>
        <dbReference type="Proteomes" id="UP000243799"/>
    </source>
</evidence>
<dbReference type="InterPro" id="IPR000620">
    <property type="entry name" value="EamA_dom"/>
</dbReference>